<accession>A0ABR8AJN6</accession>
<dbReference type="Proteomes" id="UP000658514">
    <property type="component" value="Unassembled WGS sequence"/>
</dbReference>
<evidence type="ECO:0000313" key="2">
    <source>
        <dbReference type="Proteomes" id="UP000658514"/>
    </source>
</evidence>
<dbReference type="EMBL" id="JACJQH010000061">
    <property type="protein sequence ID" value="MBD2199478.1"/>
    <property type="molecule type" value="Genomic_DNA"/>
</dbReference>
<sequence length="45" mass="5225">MSKPCTIAHYFEANLQVTVECDRNCEVTLSPLIFREKEKFLGEFS</sequence>
<protein>
    <submittedName>
        <fullName evidence="1">Uncharacterized protein</fullName>
    </submittedName>
</protein>
<keyword evidence="2" id="KW-1185">Reference proteome</keyword>
<comment type="caution">
    <text evidence="1">The sequence shown here is derived from an EMBL/GenBank/DDBJ whole genome shotgun (WGS) entry which is preliminary data.</text>
</comment>
<dbReference type="RefSeq" id="WP_190548742.1">
    <property type="nucleotide sequence ID" value="NZ_CAWPNO010000097.1"/>
</dbReference>
<proteinExistence type="predicted"/>
<name>A0ABR8AJN6_9CYAN</name>
<organism evidence="1 2">
    <name type="scientific">Calothrix parietina FACHB-288</name>
    <dbReference type="NCBI Taxonomy" id="2692896"/>
    <lineage>
        <taxon>Bacteria</taxon>
        <taxon>Bacillati</taxon>
        <taxon>Cyanobacteriota</taxon>
        <taxon>Cyanophyceae</taxon>
        <taxon>Nostocales</taxon>
        <taxon>Calotrichaceae</taxon>
        <taxon>Calothrix</taxon>
    </lineage>
</organism>
<reference evidence="1 2" key="1">
    <citation type="journal article" date="2020" name="ISME J.">
        <title>Comparative genomics reveals insights into cyanobacterial evolution and habitat adaptation.</title>
        <authorList>
            <person name="Chen M.Y."/>
            <person name="Teng W.K."/>
            <person name="Zhao L."/>
            <person name="Hu C.X."/>
            <person name="Zhou Y.K."/>
            <person name="Han B.P."/>
            <person name="Song L.R."/>
            <person name="Shu W.S."/>
        </authorList>
    </citation>
    <scope>NUCLEOTIDE SEQUENCE [LARGE SCALE GENOMIC DNA]</scope>
    <source>
        <strain evidence="1 2">FACHB-288</strain>
    </source>
</reference>
<evidence type="ECO:0000313" key="1">
    <source>
        <dbReference type="EMBL" id="MBD2199478.1"/>
    </source>
</evidence>
<gene>
    <name evidence="1" type="ORF">H6G24_29020</name>
</gene>